<sequence>MDIVFIISAYLILTVFFVFVLLFGENVVFRHTPVSLLHWLITQGSWDAIGWLIAKGFGARGSAQLAEFMDCCDRPNPVLQAMACTPGSYSGYCRTTHGPLPITCILVHAACWSASLYSWRLVALILALSLLVMSGSTMHCTAAMAQCGHRRSARRATSADLLAPSIAAHVGGVWPVLIITVRG</sequence>
<evidence type="ECO:0000313" key="2">
    <source>
        <dbReference type="EMBL" id="GAX82281.1"/>
    </source>
</evidence>
<dbReference type="Proteomes" id="UP000232323">
    <property type="component" value="Unassembled WGS sequence"/>
</dbReference>
<keyword evidence="1" id="KW-1133">Transmembrane helix</keyword>
<gene>
    <name evidence="2" type="ORF">CEUSTIGMA_g9710.t1</name>
</gene>
<keyword evidence="1" id="KW-0472">Membrane</keyword>
<evidence type="ECO:0000313" key="3">
    <source>
        <dbReference type="Proteomes" id="UP000232323"/>
    </source>
</evidence>
<comment type="caution">
    <text evidence="2">The sequence shown here is derived from an EMBL/GenBank/DDBJ whole genome shotgun (WGS) entry which is preliminary data.</text>
</comment>
<dbReference type="AlphaFoldDB" id="A0A250XGS8"/>
<proteinExistence type="predicted"/>
<feature type="transmembrane region" description="Helical" evidence="1">
    <location>
        <begin position="122"/>
        <end position="145"/>
    </location>
</feature>
<keyword evidence="1" id="KW-0812">Transmembrane</keyword>
<organism evidence="2 3">
    <name type="scientific">Chlamydomonas eustigma</name>
    <dbReference type="NCBI Taxonomy" id="1157962"/>
    <lineage>
        <taxon>Eukaryota</taxon>
        <taxon>Viridiplantae</taxon>
        <taxon>Chlorophyta</taxon>
        <taxon>core chlorophytes</taxon>
        <taxon>Chlorophyceae</taxon>
        <taxon>CS clade</taxon>
        <taxon>Chlamydomonadales</taxon>
        <taxon>Chlamydomonadaceae</taxon>
        <taxon>Chlamydomonas</taxon>
    </lineage>
</organism>
<protein>
    <submittedName>
        <fullName evidence="2">Uncharacterized protein</fullName>
    </submittedName>
</protein>
<keyword evidence="3" id="KW-1185">Reference proteome</keyword>
<name>A0A250XGS8_9CHLO</name>
<feature type="transmembrane region" description="Helical" evidence="1">
    <location>
        <begin position="6"/>
        <end position="24"/>
    </location>
</feature>
<dbReference type="EMBL" id="BEGY01000078">
    <property type="protein sequence ID" value="GAX82281.1"/>
    <property type="molecule type" value="Genomic_DNA"/>
</dbReference>
<reference evidence="2 3" key="1">
    <citation type="submission" date="2017-08" db="EMBL/GenBank/DDBJ databases">
        <title>Acidophilic green algal genome provides insights into adaptation to an acidic environment.</title>
        <authorList>
            <person name="Hirooka S."/>
            <person name="Hirose Y."/>
            <person name="Kanesaki Y."/>
            <person name="Higuchi S."/>
            <person name="Fujiwara T."/>
            <person name="Onuma R."/>
            <person name="Era A."/>
            <person name="Ohbayashi R."/>
            <person name="Uzuka A."/>
            <person name="Nozaki H."/>
            <person name="Yoshikawa H."/>
            <person name="Miyagishima S.Y."/>
        </authorList>
    </citation>
    <scope>NUCLEOTIDE SEQUENCE [LARGE SCALE GENOMIC DNA]</scope>
    <source>
        <strain evidence="2 3">NIES-2499</strain>
    </source>
</reference>
<accession>A0A250XGS8</accession>
<evidence type="ECO:0000256" key="1">
    <source>
        <dbReference type="SAM" id="Phobius"/>
    </source>
</evidence>